<evidence type="ECO:0000313" key="3">
    <source>
        <dbReference type="EMBL" id="ETV96327.1"/>
    </source>
</evidence>
<dbReference type="VEuPathDB" id="FungiDB:H310_10489"/>
<gene>
    <name evidence="3" type="ORF">H310_10489</name>
</gene>
<dbReference type="PANTHER" id="PTHR12452">
    <property type="entry name" value="42-9-9 PROTEIN-RELATED"/>
    <property type="match status" value="1"/>
</dbReference>
<dbReference type="InterPro" id="IPR010357">
    <property type="entry name" value="TXNDC17_dom"/>
</dbReference>
<dbReference type="GO" id="GO:0005829">
    <property type="term" value="C:cytosol"/>
    <property type="evidence" value="ECO:0007669"/>
    <property type="project" value="TreeGrafter"/>
</dbReference>
<sequence>MLFEFGNVGLSWGVLHFHPIRTMRFSLVSLQLLVALALLSSMLFVSKLSSSLKHDSAISMLQSIRFRRAQENQDSDPTEPRALDYASALDLLATIEVSTDDPYFVLLMSGMLASGQYWCSDCEQAKMPLARAFAATGVRHAVVGVGSREEWANASSPFRVGPVFHVNEVPALLRYDGDLHTTTVLTGRAFLSDEAMLLALLTPRPSPPTVVHVDTVEALATYFDEYTMSRSKHPLFVYFVSGTTPTGELWCPYCAKAELPVMAYFDRFAPQDAVLLRVVTAASLQDWRRDDNPFKVQQVIVISGLPMLIRAKPQRLDTAALEFEEYTAFFEDTALLTAFFQGAAYA</sequence>
<dbReference type="EMBL" id="KI913977">
    <property type="protein sequence ID" value="ETV96327.1"/>
    <property type="molecule type" value="Genomic_DNA"/>
</dbReference>
<protein>
    <recommendedName>
        <fullName evidence="2">Thioredoxin domain-containing protein</fullName>
    </recommendedName>
</protein>
<organism evidence="3">
    <name type="scientific">Aphanomyces invadans</name>
    <dbReference type="NCBI Taxonomy" id="157072"/>
    <lineage>
        <taxon>Eukaryota</taxon>
        <taxon>Sar</taxon>
        <taxon>Stramenopiles</taxon>
        <taxon>Oomycota</taxon>
        <taxon>Saprolegniomycetes</taxon>
        <taxon>Saprolegniales</taxon>
        <taxon>Verrucalvaceae</taxon>
        <taxon>Aphanomyces</taxon>
    </lineage>
</organism>
<evidence type="ECO:0000256" key="1">
    <source>
        <dbReference type="ARBA" id="ARBA00008987"/>
    </source>
</evidence>
<evidence type="ECO:0000259" key="2">
    <source>
        <dbReference type="Pfam" id="PF06110"/>
    </source>
</evidence>
<dbReference type="GeneID" id="20087539"/>
<dbReference type="InterPro" id="IPR045108">
    <property type="entry name" value="TXNDC17-like"/>
</dbReference>
<dbReference type="OrthoDB" id="78947at2759"/>
<dbReference type="AlphaFoldDB" id="A0A024TSL6"/>
<feature type="domain" description="Thioredoxin" evidence="2">
    <location>
        <begin position="229"/>
        <end position="319"/>
    </location>
</feature>
<dbReference type="PANTHER" id="PTHR12452:SF0">
    <property type="entry name" value="THIOREDOXIN DOMAIN-CONTAINING PROTEIN 17"/>
    <property type="match status" value="1"/>
</dbReference>
<feature type="domain" description="Thioredoxin" evidence="2">
    <location>
        <begin position="98"/>
        <end position="178"/>
    </location>
</feature>
<dbReference type="eggNOG" id="KOG3425">
    <property type="taxonomic scope" value="Eukaryota"/>
</dbReference>
<dbReference type="GO" id="GO:0047134">
    <property type="term" value="F:protein-disulfide reductase [NAD(P)H] activity"/>
    <property type="evidence" value="ECO:0007669"/>
    <property type="project" value="InterPro"/>
</dbReference>
<dbReference type="RefSeq" id="XP_008875119.1">
    <property type="nucleotide sequence ID" value="XM_008876897.1"/>
</dbReference>
<proteinExistence type="inferred from homology"/>
<name>A0A024TSL6_9STRA</name>
<accession>A0A024TSL6</accession>
<reference evidence="3" key="1">
    <citation type="submission" date="2013-12" db="EMBL/GenBank/DDBJ databases">
        <title>The Genome Sequence of Aphanomyces invadans NJM9701.</title>
        <authorList>
            <consortium name="The Broad Institute Genomics Platform"/>
            <person name="Russ C."/>
            <person name="Tyler B."/>
            <person name="van West P."/>
            <person name="Dieguez-Uribeondo J."/>
            <person name="Young S.K."/>
            <person name="Zeng Q."/>
            <person name="Gargeya S."/>
            <person name="Fitzgerald M."/>
            <person name="Abouelleil A."/>
            <person name="Alvarado L."/>
            <person name="Chapman S.B."/>
            <person name="Gainer-Dewar J."/>
            <person name="Goldberg J."/>
            <person name="Griggs A."/>
            <person name="Gujja S."/>
            <person name="Hansen M."/>
            <person name="Howarth C."/>
            <person name="Imamovic A."/>
            <person name="Ireland A."/>
            <person name="Larimer J."/>
            <person name="McCowan C."/>
            <person name="Murphy C."/>
            <person name="Pearson M."/>
            <person name="Poon T.W."/>
            <person name="Priest M."/>
            <person name="Roberts A."/>
            <person name="Saif S."/>
            <person name="Shea T."/>
            <person name="Sykes S."/>
            <person name="Wortman J."/>
            <person name="Nusbaum C."/>
            <person name="Birren B."/>
        </authorList>
    </citation>
    <scope>NUCLEOTIDE SEQUENCE [LARGE SCALE GENOMIC DNA]</scope>
    <source>
        <strain evidence="3">NJM9701</strain>
    </source>
</reference>
<comment type="similarity">
    <text evidence="1">Belongs to the thioredoxin family.</text>
</comment>
<dbReference type="Gene3D" id="3.40.30.10">
    <property type="entry name" value="Glutaredoxin"/>
    <property type="match status" value="2"/>
</dbReference>
<dbReference type="Pfam" id="PF06110">
    <property type="entry name" value="TXD17-like_Trx"/>
    <property type="match status" value="2"/>
</dbReference>